<keyword evidence="1" id="KW-0040">ANK repeat</keyword>
<feature type="non-terminal residue" evidence="3">
    <location>
        <position position="304"/>
    </location>
</feature>
<feature type="compositionally biased region" description="Basic and acidic residues" evidence="2">
    <location>
        <begin position="153"/>
        <end position="166"/>
    </location>
</feature>
<evidence type="ECO:0000313" key="4">
    <source>
        <dbReference type="Proteomes" id="UP000325440"/>
    </source>
</evidence>
<keyword evidence="4" id="KW-1185">Reference proteome</keyword>
<gene>
    <name evidence="3" type="ORF">CINCED_3A003914</name>
</gene>
<sequence length="304" mass="34726">MFSYLKKEKSVRSKDNKYLNDALTYAMESLKTDIVKLLVNAGADVNLLDKNKRNAIIHAVERLAISRNLILDPSKNLPEEMISHPIIEFLLGKGSEYDHTDEINTKKNHKTPCKTRKKDIDPLLQGSNLSSSIREKSKTQDKSSKQEPIYAKVDLDTKRRAREQKASETQGKSLEQEPTYAKVDFAAKRMAREQLAEDKKSKPVIVSIHFKDGRYVSLNHNPPLIPKDADNISNDSDFSAEEPYKPQQSVKNEILKTPPVTDIPCCKKGLVQERINHFKQLNEQAQKIEHKTRLTQITHRTART</sequence>
<proteinExistence type="predicted"/>
<protein>
    <submittedName>
        <fullName evidence="3">Ankyrin repeat-containing domain,Ankyrin repeat</fullName>
    </submittedName>
</protein>
<name>A0A5E4MG99_9HEMI</name>
<dbReference type="InterPro" id="IPR002110">
    <property type="entry name" value="Ankyrin_rpt"/>
</dbReference>
<accession>A0A5E4MG99</accession>
<evidence type="ECO:0000313" key="3">
    <source>
        <dbReference type="EMBL" id="VVC31246.1"/>
    </source>
</evidence>
<dbReference type="SUPFAM" id="SSF48403">
    <property type="entry name" value="Ankyrin repeat"/>
    <property type="match status" value="1"/>
</dbReference>
<evidence type="ECO:0000256" key="2">
    <source>
        <dbReference type="SAM" id="MobiDB-lite"/>
    </source>
</evidence>
<evidence type="ECO:0000256" key="1">
    <source>
        <dbReference type="PROSITE-ProRule" id="PRU00023"/>
    </source>
</evidence>
<dbReference type="Gene3D" id="1.25.40.20">
    <property type="entry name" value="Ankyrin repeat-containing domain"/>
    <property type="match status" value="1"/>
</dbReference>
<reference evidence="3 4" key="1">
    <citation type="submission" date="2019-08" db="EMBL/GenBank/DDBJ databases">
        <authorList>
            <person name="Alioto T."/>
            <person name="Alioto T."/>
            <person name="Gomez Garrido J."/>
        </authorList>
    </citation>
    <scope>NUCLEOTIDE SEQUENCE [LARGE SCALE GENOMIC DNA]</scope>
</reference>
<feature type="compositionally biased region" description="Basic residues" evidence="2">
    <location>
        <begin position="106"/>
        <end position="117"/>
    </location>
</feature>
<dbReference type="EMBL" id="CABPRJ010000687">
    <property type="protein sequence ID" value="VVC31246.1"/>
    <property type="molecule type" value="Genomic_DNA"/>
</dbReference>
<dbReference type="Proteomes" id="UP000325440">
    <property type="component" value="Unassembled WGS sequence"/>
</dbReference>
<feature type="region of interest" description="Disordered" evidence="2">
    <location>
        <begin position="101"/>
        <end position="177"/>
    </location>
</feature>
<dbReference type="AlphaFoldDB" id="A0A5E4MG99"/>
<dbReference type="PROSITE" id="PS50088">
    <property type="entry name" value="ANK_REPEAT"/>
    <property type="match status" value="1"/>
</dbReference>
<feature type="repeat" description="ANK" evidence="1">
    <location>
        <begin position="18"/>
        <end position="50"/>
    </location>
</feature>
<feature type="compositionally biased region" description="Basic and acidic residues" evidence="2">
    <location>
        <begin position="133"/>
        <end position="145"/>
    </location>
</feature>
<dbReference type="InterPro" id="IPR036770">
    <property type="entry name" value="Ankyrin_rpt-contain_sf"/>
</dbReference>
<organism evidence="3 4">
    <name type="scientific">Cinara cedri</name>
    <dbReference type="NCBI Taxonomy" id="506608"/>
    <lineage>
        <taxon>Eukaryota</taxon>
        <taxon>Metazoa</taxon>
        <taxon>Ecdysozoa</taxon>
        <taxon>Arthropoda</taxon>
        <taxon>Hexapoda</taxon>
        <taxon>Insecta</taxon>
        <taxon>Pterygota</taxon>
        <taxon>Neoptera</taxon>
        <taxon>Paraneoptera</taxon>
        <taxon>Hemiptera</taxon>
        <taxon>Sternorrhyncha</taxon>
        <taxon>Aphidomorpha</taxon>
        <taxon>Aphidoidea</taxon>
        <taxon>Aphididae</taxon>
        <taxon>Lachninae</taxon>
        <taxon>Cinara</taxon>
    </lineage>
</organism>